<evidence type="ECO:0000313" key="7">
    <source>
        <dbReference type="EMBL" id="MBC3537405.1"/>
    </source>
</evidence>
<keyword evidence="8" id="KW-1185">Reference proteome</keyword>
<dbReference type="EMBL" id="JACOGK010000026">
    <property type="protein sequence ID" value="MBC3537405.1"/>
    <property type="molecule type" value="Genomic_DNA"/>
</dbReference>
<dbReference type="Proteomes" id="UP000606870">
    <property type="component" value="Unassembled WGS sequence"/>
</dbReference>
<evidence type="ECO:0000256" key="3">
    <source>
        <dbReference type="ARBA" id="ARBA00022692"/>
    </source>
</evidence>
<dbReference type="Pfam" id="PF00939">
    <property type="entry name" value="Na_sulph_symp"/>
    <property type="match status" value="1"/>
</dbReference>
<feature type="transmembrane region" description="Helical" evidence="6">
    <location>
        <begin position="77"/>
        <end position="95"/>
    </location>
</feature>
<feature type="transmembrane region" description="Helical" evidence="6">
    <location>
        <begin position="263"/>
        <end position="278"/>
    </location>
</feature>
<feature type="transmembrane region" description="Helical" evidence="6">
    <location>
        <begin position="33"/>
        <end position="65"/>
    </location>
</feature>
<evidence type="ECO:0000256" key="4">
    <source>
        <dbReference type="ARBA" id="ARBA00022989"/>
    </source>
</evidence>
<dbReference type="NCBIfam" id="TIGR00785">
    <property type="entry name" value="dass"/>
    <property type="match status" value="1"/>
</dbReference>
<dbReference type="PANTHER" id="PTHR42826">
    <property type="entry name" value="DICARBOXYLATE TRANSPORTER 2.1, CHLOROPLASTIC"/>
    <property type="match status" value="1"/>
</dbReference>
<accession>A0ABR6VL10</accession>
<organism evidence="7 8">
    <name type="scientific">Megasphaera hominis</name>
    <dbReference type="NCBI Taxonomy" id="159836"/>
    <lineage>
        <taxon>Bacteria</taxon>
        <taxon>Bacillati</taxon>
        <taxon>Bacillota</taxon>
        <taxon>Negativicutes</taxon>
        <taxon>Veillonellales</taxon>
        <taxon>Veillonellaceae</taxon>
        <taxon>Megasphaera</taxon>
    </lineage>
</organism>
<feature type="transmembrane region" description="Helical" evidence="6">
    <location>
        <begin position="284"/>
        <end position="302"/>
    </location>
</feature>
<evidence type="ECO:0000256" key="1">
    <source>
        <dbReference type="ARBA" id="ARBA00004141"/>
    </source>
</evidence>
<keyword evidence="3 6" id="KW-0812">Transmembrane</keyword>
<feature type="transmembrane region" description="Helical" evidence="6">
    <location>
        <begin position="351"/>
        <end position="372"/>
    </location>
</feature>
<evidence type="ECO:0000256" key="6">
    <source>
        <dbReference type="SAM" id="Phobius"/>
    </source>
</evidence>
<name>A0ABR6VL10_9FIRM</name>
<feature type="transmembrane region" description="Helical" evidence="6">
    <location>
        <begin position="436"/>
        <end position="459"/>
    </location>
</feature>
<feature type="transmembrane region" description="Helical" evidence="6">
    <location>
        <begin position="401"/>
        <end position="424"/>
    </location>
</feature>
<dbReference type="InterPro" id="IPR001898">
    <property type="entry name" value="SLC13A/DASS"/>
</dbReference>
<proteinExistence type="inferred from homology"/>
<protein>
    <submittedName>
        <fullName evidence="7">DASS family sodium-coupled anion symporter</fullName>
    </submittedName>
</protein>
<feature type="transmembrane region" description="Helical" evidence="6">
    <location>
        <begin position="314"/>
        <end position="331"/>
    </location>
</feature>
<dbReference type="RefSeq" id="WP_186503757.1">
    <property type="nucleotide sequence ID" value="NZ_JACOGK010000026.1"/>
</dbReference>
<keyword evidence="4 6" id="KW-1133">Transmembrane helix</keyword>
<dbReference type="InterPro" id="IPR030676">
    <property type="entry name" value="CitT-rel"/>
</dbReference>
<comment type="caution">
    <text evidence="7">The sequence shown here is derived from an EMBL/GenBank/DDBJ whole genome shotgun (WGS) entry which is preliminary data.</text>
</comment>
<feature type="transmembrane region" description="Helical" evidence="6">
    <location>
        <begin position="377"/>
        <end position="395"/>
    </location>
</feature>
<reference evidence="7 8" key="1">
    <citation type="submission" date="2020-08" db="EMBL/GenBank/DDBJ databases">
        <authorList>
            <person name="Liu C."/>
            <person name="Sun Q."/>
        </authorList>
    </citation>
    <scope>NUCLEOTIDE SEQUENCE [LARGE SCALE GENOMIC DNA]</scope>
    <source>
        <strain evidence="7 8">NSJ-59</strain>
    </source>
</reference>
<dbReference type="PIRSF" id="PIRSF002457">
    <property type="entry name" value="DASS"/>
    <property type="match status" value="1"/>
</dbReference>
<evidence type="ECO:0000313" key="8">
    <source>
        <dbReference type="Proteomes" id="UP000606870"/>
    </source>
</evidence>
<comment type="similarity">
    <text evidence="2">Belongs to the SLC13A/DASS transporter (TC 2.A.47) family. DIT1 subfamily.</text>
</comment>
<feature type="transmembrane region" description="Helical" evidence="6">
    <location>
        <begin position="210"/>
        <end position="230"/>
    </location>
</feature>
<sequence>MRWLKWIVLFLVPLGIILSPVPAGLSPEAWRMFAVYSAAILGLILQPAGVSVVMLVVIAFGSFVVPMSSLLSGYGNSTVWLVFSAFLITQAFIDTGLGKRVAYWMIKLFGKSSLGLVYGQMITDLLLSPATPSNTARSGGIIYPIFKNVAMALGSDAGPTGRKIGSYITLAGYAISMSTSAVFLTACAPNILTAGIAADILKINVGWMQWFVYMSVPALLVCVAVPFIVYKLYPPEIKSIPNYKELAQQGLAELGPMTGKEKALLVLFLLAIIGWSTGSYTKLAATHVALLFFAGASILKLLDWQHVLANKGAWNTFMWYGAIMGFSGVLAKAKFFDWLAGVFGNTVSFDGINPVIILFALLVISVLVRYLFASMGAYVAAFMPVLFTVGMLAQVPPVPLFLLLAASSAYGCLTTHYGGAVGPVMFGTGYVAQKDWWTIGAIIAAFNVVVYMTVGMGFWKIIGLW</sequence>
<comment type="subcellular location">
    <subcellularLocation>
        <location evidence="1">Membrane</location>
        <topology evidence="1">Multi-pass membrane protein</topology>
    </subcellularLocation>
</comment>
<keyword evidence="5 6" id="KW-0472">Membrane</keyword>
<feature type="transmembrane region" description="Helical" evidence="6">
    <location>
        <begin position="170"/>
        <end position="198"/>
    </location>
</feature>
<gene>
    <name evidence="7" type="ORF">H8J70_09090</name>
</gene>
<evidence type="ECO:0000256" key="2">
    <source>
        <dbReference type="ARBA" id="ARBA00007349"/>
    </source>
</evidence>
<evidence type="ECO:0000256" key="5">
    <source>
        <dbReference type="ARBA" id="ARBA00023136"/>
    </source>
</evidence>